<protein>
    <submittedName>
        <fullName evidence="4">DUF6493 family protein</fullName>
    </submittedName>
</protein>
<dbReference type="InterPro" id="IPR056726">
    <property type="entry name" value="DUF7824"/>
</dbReference>
<sequence>MAKVFAPETPIEHAVHEGDYGLTLQLLRELPRQERLMHRASSRRMKKLIDDCRWYASVAALAAWGGAPTDAQEDAMFAVLVVCGTAQDIASTYGASRNSLVSLCEEFRPECLPDLAATKLADSPFSIEIVQELIAAGLVSRPDSDDYTLGLISLVGSRALHRVWAADPGLRAVILRVMEIEGTREHSLAAVDTYSPRNQSWAHSLVQWRDEGIFSQEELLDRTLAALAKDWPQFRSGWFSRFHGDLDPDAALLQARAQRYLGLCHSRIPPTVSLALAVIRKLEATAAIDDAALSEALRPVMHSQVKSQVLAALKLIDARVKRDVAFSAFASDLVIPALAHESADIQAQVLARLKQWGCSADQRDQISRYADGVAALHRQAFEDLTGLSKIMIEPFEHLPAEPRRGLGPISPLASERRLDVPLGDDAIVACISHVFENSHDTDAFEIACSALLEAAPFEPALRERLGPVIKRATKVRTVVANELAWLLRVLSSDSTSSPVDQRENNPWNCDAQKFLRQRTDRWIALASRGHRLPPISSPTHRNGFIEPTVLVKRLADYARSGYLPDVEDQVHALLRLAPAGSENALPEARTLELMPFARALRYALGDDIEADAAYPELFAAAARIRHPGTDDIALLNLIGDTGPDGAIAARHSWRCAPWKNYVGGVVTNSYPALFLDSRPPARQVSSRMLATHRYQYRSEETEARPLDQEFGGLEEDVLRFSATIFPSCMDGFFADGARAIGNNLDWASARWGDKAYLDTLLDPAFPMTPMANALLALGLAVKEPGQSALSTDILAATWMDGRLDVGALATEIGDLSKTPLIKVGRYVRSFQAAMRLEPSLHQPVFAFLCKIVESSPQRPQRDIAKVLEMLIEISMTYGHARPTSTQSALSEMPLNGKAKIAANALLTY</sequence>
<gene>
    <name evidence="4" type="ORF">V3391_05110</name>
</gene>
<dbReference type="Pfam" id="PF25148">
    <property type="entry name" value="DUF7824"/>
    <property type="match status" value="1"/>
</dbReference>
<feature type="domain" description="DUF7825" evidence="3">
    <location>
        <begin position="715"/>
        <end position="898"/>
    </location>
</feature>
<evidence type="ECO:0000259" key="3">
    <source>
        <dbReference type="Pfam" id="PF25149"/>
    </source>
</evidence>
<comment type="caution">
    <text evidence="4">The sequence shown here is derived from an EMBL/GenBank/DDBJ whole genome shotgun (WGS) entry which is preliminary data.</text>
</comment>
<evidence type="ECO:0000259" key="2">
    <source>
        <dbReference type="Pfam" id="PF25148"/>
    </source>
</evidence>
<dbReference type="Pfam" id="PF25149">
    <property type="entry name" value="DUF7825"/>
    <property type="match status" value="1"/>
</dbReference>
<keyword evidence="5" id="KW-1185">Reference proteome</keyword>
<reference evidence="4 5" key="1">
    <citation type="submission" date="2024-01" db="EMBL/GenBank/DDBJ databases">
        <title>Novel species of the genus Luteimonas isolated from rivers.</title>
        <authorList>
            <person name="Lu H."/>
        </authorList>
    </citation>
    <scope>NUCLEOTIDE SEQUENCE [LARGE SCALE GENOMIC DNA]</scope>
    <source>
        <strain evidence="4 5">SMYT11W</strain>
    </source>
</reference>
<proteinExistence type="predicted"/>
<evidence type="ECO:0000259" key="1">
    <source>
        <dbReference type="Pfam" id="PF20103"/>
    </source>
</evidence>
<feature type="domain" description="DUF6493" evidence="1">
    <location>
        <begin position="193"/>
        <end position="306"/>
    </location>
</feature>
<dbReference type="InterPro" id="IPR056727">
    <property type="entry name" value="DUF7825"/>
</dbReference>
<dbReference type="EMBL" id="JAZHBM010000001">
    <property type="protein sequence ID" value="MEF3081590.1"/>
    <property type="molecule type" value="Genomic_DNA"/>
</dbReference>
<accession>A0ABU7WD73</accession>
<dbReference type="Proteomes" id="UP001358324">
    <property type="component" value="Unassembled WGS sequence"/>
</dbReference>
<evidence type="ECO:0000313" key="5">
    <source>
        <dbReference type="Proteomes" id="UP001358324"/>
    </source>
</evidence>
<organism evidence="4 5">
    <name type="scientific">Luteimonas flava</name>
    <dbReference type="NCBI Taxonomy" id="3115822"/>
    <lineage>
        <taxon>Bacteria</taxon>
        <taxon>Pseudomonadati</taxon>
        <taxon>Pseudomonadota</taxon>
        <taxon>Gammaproteobacteria</taxon>
        <taxon>Lysobacterales</taxon>
        <taxon>Lysobacteraceae</taxon>
        <taxon>Luteimonas</taxon>
    </lineage>
</organism>
<dbReference type="InterPro" id="IPR045472">
    <property type="entry name" value="DUF6493"/>
</dbReference>
<feature type="domain" description="DUF7824" evidence="2">
    <location>
        <begin position="425"/>
        <end position="629"/>
    </location>
</feature>
<dbReference type="Pfam" id="PF20103">
    <property type="entry name" value="DUF6493"/>
    <property type="match status" value="1"/>
</dbReference>
<dbReference type="RefSeq" id="WP_332077322.1">
    <property type="nucleotide sequence ID" value="NZ_JAZHBM010000001.1"/>
</dbReference>
<name>A0ABU7WD73_9GAMM</name>
<evidence type="ECO:0000313" key="4">
    <source>
        <dbReference type="EMBL" id="MEF3081590.1"/>
    </source>
</evidence>